<sequence>MASNGQGSSSVKALIVEDTAVETLIFSTMLQIFHCEITIVKNGKEAVDLFLEGKKFDIILLDKDIFLDNDMPAMTSLEAVEKIRAMGETDVKIIGVSVDNNAGEALMSAGVNVFVPKPLKLDVLGAMIQEVINMKNNAIV</sequence>
<protein>
    <submittedName>
        <fullName evidence="1">Uncharacterized protein</fullName>
    </submittedName>
</protein>
<reference evidence="1" key="2">
    <citation type="submission" date="2025-09" db="UniProtKB">
        <authorList>
            <consortium name="EnsemblPlants"/>
        </authorList>
    </citation>
    <scope>IDENTIFICATION</scope>
</reference>
<proteinExistence type="predicted"/>
<dbReference type="EnsemblPlants" id="AVESA.00010b.r2.4CG1256130.1">
    <property type="protein sequence ID" value="AVESA.00010b.r2.4CG1256130.1.CDS"/>
    <property type="gene ID" value="AVESA.00010b.r2.4CG1256130"/>
</dbReference>
<organism evidence="1 2">
    <name type="scientific">Avena sativa</name>
    <name type="common">Oat</name>
    <dbReference type="NCBI Taxonomy" id="4498"/>
    <lineage>
        <taxon>Eukaryota</taxon>
        <taxon>Viridiplantae</taxon>
        <taxon>Streptophyta</taxon>
        <taxon>Embryophyta</taxon>
        <taxon>Tracheophyta</taxon>
        <taxon>Spermatophyta</taxon>
        <taxon>Magnoliopsida</taxon>
        <taxon>Liliopsida</taxon>
        <taxon>Poales</taxon>
        <taxon>Poaceae</taxon>
        <taxon>BOP clade</taxon>
        <taxon>Pooideae</taxon>
        <taxon>Poodae</taxon>
        <taxon>Poeae</taxon>
        <taxon>Poeae Chloroplast Group 1 (Aveneae type)</taxon>
        <taxon>Aveninae</taxon>
        <taxon>Avena</taxon>
    </lineage>
</organism>
<accession>A0ACD5WS11</accession>
<evidence type="ECO:0000313" key="2">
    <source>
        <dbReference type="Proteomes" id="UP001732700"/>
    </source>
</evidence>
<keyword evidence="2" id="KW-1185">Reference proteome</keyword>
<evidence type="ECO:0000313" key="1">
    <source>
        <dbReference type="EnsemblPlants" id="AVESA.00010b.r2.4CG1256130.1.CDS"/>
    </source>
</evidence>
<name>A0ACD5WS11_AVESA</name>
<reference evidence="1" key="1">
    <citation type="submission" date="2021-05" db="EMBL/GenBank/DDBJ databases">
        <authorList>
            <person name="Scholz U."/>
            <person name="Mascher M."/>
            <person name="Fiebig A."/>
        </authorList>
    </citation>
    <scope>NUCLEOTIDE SEQUENCE [LARGE SCALE GENOMIC DNA]</scope>
</reference>
<dbReference type="Proteomes" id="UP001732700">
    <property type="component" value="Chromosome 4C"/>
</dbReference>